<evidence type="ECO:0000259" key="6">
    <source>
        <dbReference type="Pfam" id="PF00156"/>
    </source>
</evidence>
<keyword evidence="4 5" id="KW-0804">Transcription</keyword>
<dbReference type="Pfam" id="PF00156">
    <property type="entry name" value="Pribosyltran"/>
    <property type="match status" value="1"/>
</dbReference>
<evidence type="ECO:0000256" key="3">
    <source>
        <dbReference type="ARBA" id="ARBA00023015"/>
    </source>
</evidence>
<dbReference type="NCBIfam" id="NF003549">
    <property type="entry name" value="PRK05205.1-5"/>
    <property type="match status" value="1"/>
</dbReference>
<dbReference type="InterPro" id="IPR050137">
    <property type="entry name" value="PyrR_bifunctional"/>
</dbReference>
<keyword evidence="5" id="KW-0694">RNA-binding</keyword>
<evidence type="ECO:0000256" key="4">
    <source>
        <dbReference type="ARBA" id="ARBA00023163"/>
    </source>
</evidence>
<dbReference type="EMBL" id="FUWO01000009">
    <property type="protein sequence ID" value="SJZ57086.1"/>
    <property type="molecule type" value="Genomic_DNA"/>
</dbReference>
<evidence type="ECO:0000256" key="1">
    <source>
        <dbReference type="ARBA" id="ARBA00005565"/>
    </source>
</evidence>
<keyword evidence="8" id="KW-1185">Reference proteome</keyword>
<dbReference type="RefSeq" id="WP_078755914.1">
    <property type="nucleotide sequence ID" value="NZ_FUWO01000009.1"/>
</dbReference>
<proteinExistence type="inferred from homology"/>
<comment type="catalytic activity">
    <reaction evidence="5">
        <text>UMP + diphosphate = 5-phospho-alpha-D-ribose 1-diphosphate + uracil</text>
        <dbReference type="Rhea" id="RHEA:13017"/>
        <dbReference type="ChEBI" id="CHEBI:17568"/>
        <dbReference type="ChEBI" id="CHEBI:33019"/>
        <dbReference type="ChEBI" id="CHEBI:57865"/>
        <dbReference type="ChEBI" id="CHEBI:58017"/>
        <dbReference type="EC" id="2.4.2.9"/>
    </reaction>
</comment>
<gene>
    <name evidence="5" type="primary">pyrR</name>
    <name evidence="7" type="ORF">SAMN02746011_01164</name>
</gene>
<dbReference type="FunFam" id="3.40.50.2020:FF:000020">
    <property type="entry name" value="Bifunctional protein PyrR"/>
    <property type="match status" value="1"/>
</dbReference>
<dbReference type="AlphaFoldDB" id="A0A1T4LR32"/>
<comment type="similarity">
    <text evidence="1 5">Belongs to the purine/pyrimidine phosphoribosyltransferase family. PyrR subfamily.</text>
</comment>
<comment type="function">
    <text evidence="5">Regulates transcriptional attenuation of the pyrimidine nucleotide (pyr) operon by binding in a uridine-dependent manner to specific sites on pyr mRNA. This disrupts an antiterminator hairpin in the RNA and favors formation of a downstream transcription terminator, leading to a reduced expression of downstream genes.</text>
</comment>
<comment type="function">
    <text evidence="5">Also displays a weak uracil phosphoribosyltransferase activity which is not physiologically significant.</text>
</comment>
<dbReference type="InterPro" id="IPR029057">
    <property type="entry name" value="PRTase-like"/>
</dbReference>
<keyword evidence="2 5" id="KW-0806">Transcription termination</keyword>
<dbReference type="GO" id="GO:0004845">
    <property type="term" value="F:uracil phosphoribosyltransferase activity"/>
    <property type="evidence" value="ECO:0007669"/>
    <property type="project" value="UniProtKB-UniRule"/>
</dbReference>
<dbReference type="InterPro" id="IPR023050">
    <property type="entry name" value="PyrR"/>
</dbReference>
<dbReference type="OrthoDB" id="9802227at2"/>
<evidence type="ECO:0000256" key="2">
    <source>
        <dbReference type="ARBA" id="ARBA00022472"/>
    </source>
</evidence>
<dbReference type="PANTHER" id="PTHR11608:SF0">
    <property type="entry name" value="BIFUNCTIONAL PROTEIN PYRR"/>
    <property type="match status" value="1"/>
</dbReference>
<dbReference type="CDD" id="cd06223">
    <property type="entry name" value="PRTases_typeI"/>
    <property type="match status" value="1"/>
</dbReference>
<dbReference type="STRING" id="1121925.SAMN02746011_01164"/>
<evidence type="ECO:0000256" key="5">
    <source>
        <dbReference type="HAMAP-Rule" id="MF_01219"/>
    </source>
</evidence>
<feature type="short sequence motif" description="PRPP-binding" evidence="5">
    <location>
        <begin position="100"/>
        <end position="112"/>
    </location>
</feature>
<dbReference type="GO" id="GO:0003723">
    <property type="term" value="F:RNA binding"/>
    <property type="evidence" value="ECO:0007669"/>
    <property type="project" value="UniProtKB-UniRule"/>
</dbReference>
<dbReference type="Gene3D" id="3.40.50.2020">
    <property type="match status" value="1"/>
</dbReference>
<dbReference type="EC" id="2.4.2.9" evidence="5"/>
<dbReference type="GO" id="GO:0006353">
    <property type="term" value="P:DNA-templated transcription termination"/>
    <property type="evidence" value="ECO:0007669"/>
    <property type="project" value="UniProtKB-UniRule"/>
</dbReference>
<dbReference type="Proteomes" id="UP000189941">
    <property type="component" value="Unassembled WGS sequence"/>
</dbReference>
<feature type="domain" description="Phosphoribosyltransferase" evidence="6">
    <location>
        <begin position="8"/>
        <end position="150"/>
    </location>
</feature>
<dbReference type="NCBIfam" id="NF003548">
    <property type="entry name" value="PRK05205.1-4"/>
    <property type="match status" value="1"/>
</dbReference>
<reference evidence="8" key="1">
    <citation type="submission" date="2017-02" db="EMBL/GenBank/DDBJ databases">
        <authorList>
            <person name="Varghese N."/>
            <person name="Submissions S."/>
        </authorList>
    </citation>
    <scope>NUCLEOTIDE SEQUENCE [LARGE SCALE GENOMIC DNA]</scope>
    <source>
        <strain evidence="8">DSM 15739</strain>
    </source>
</reference>
<organism evidence="7 8">
    <name type="scientific">Globicatella sulfidifaciens DSM 15739</name>
    <dbReference type="NCBI Taxonomy" id="1121925"/>
    <lineage>
        <taxon>Bacteria</taxon>
        <taxon>Bacillati</taxon>
        <taxon>Bacillota</taxon>
        <taxon>Bacilli</taxon>
        <taxon>Lactobacillales</taxon>
        <taxon>Aerococcaceae</taxon>
        <taxon>Globicatella</taxon>
    </lineage>
</organism>
<protein>
    <recommendedName>
        <fullName evidence="5">Bifunctional protein PyrR</fullName>
    </recommendedName>
    <domain>
        <recommendedName>
            <fullName evidence="5">Pyrimidine operon regulatory protein</fullName>
        </recommendedName>
    </domain>
    <domain>
        <recommendedName>
            <fullName evidence="5">Uracil phosphoribosyltransferase</fullName>
            <shortName evidence="5">UPRTase</shortName>
            <ecNumber evidence="5">2.4.2.9</ecNumber>
        </recommendedName>
    </domain>
</protein>
<dbReference type="PANTHER" id="PTHR11608">
    <property type="entry name" value="BIFUNCTIONAL PROTEIN PYRR"/>
    <property type="match status" value="1"/>
</dbReference>
<accession>A0A1T4LR32</accession>
<dbReference type="HAMAP" id="MF_01219">
    <property type="entry name" value="PyrR"/>
    <property type="match status" value="1"/>
</dbReference>
<sequence>MVENILMDEMAINRTLKRIAHEILERNKTLEDVVLVGIKTRGEYLANRIATKIKEIEGHEVAVDYVDITFYRDDLTHATVSDEPEVTEATFSHDLTGKKVVIVDDVLYTGRTVRAAMDAILDQHRPSHIQLAILVDRGHRELPIRADFVGKNVPTAKTERIAVRLSEVDNGEDQVVIVK</sequence>
<name>A0A1T4LR32_9LACT</name>
<evidence type="ECO:0000313" key="7">
    <source>
        <dbReference type="EMBL" id="SJZ57086.1"/>
    </source>
</evidence>
<dbReference type="SUPFAM" id="SSF53271">
    <property type="entry name" value="PRTase-like"/>
    <property type="match status" value="1"/>
</dbReference>
<dbReference type="InterPro" id="IPR000836">
    <property type="entry name" value="PRTase_dom"/>
</dbReference>
<evidence type="ECO:0000313" key="8">
    <source>
        <dbReference type="Proteomes" id="UP000189941"/>
    </source>
</evidence>
<keyword evidence="3 5" id="KW-0805">Transcription regulation</keyword>
<keyword evidence="5 7" id="KW-0808">Transferase</keyword>
<keyword evidence="5 7" id="KW-0328">Glycosyltransferase</keyword>
<comment type="subunit">
    <text evidence="5">Homodimer and homohexamer; in equilibrium.</text>
</comment>